<accession>A0A850T1Z6</accession>
<dbReference type="GO" id="GO:0003755">
    <property type="term" value="F:peptidyl-prolyl cis-trans isomerase activity"/>
    <property type="evidence" value="ECO:0007669"/>
    <property type="project" value="UniProtKB-KW"/>
</dbReference>
<evidence type="ECO:0000256" key="2">
    <source>
        <dbReference type="ARBA" id="ARBA00022764"/>
    </source>
</evidence>
<dbReference type="Pfam" id="PF09312">
    <property type="entry name" value="SurA_N"/>
    <property type="match status" value="1"/>
</dbReference>
<dbReference type="SUPFAM" id="SSF109998">
    <property type="entry name" value="Triger factor/SurA peptide-binding domain-like"/>
    <property type="match status" value="1"/>
</dbReference>
<dbReference type="Pfam" id="PF13145">
    <property type="entry name" value="Rotamase_2"/>
    <property type="match status" value="1"/>
</dbReference>
<dbReference type="PANTHER" id="PTHR47637">
    <property type="entry name" value="CHAPERONE SURA"/>
    <property type="match status" value="1"/>
</dbReference>
<evidence type="ECO:0000259" key="7">
    <source>
        <dbReference type="PROSITE" id="PS50198"/>
    </source>
</evidence>
<gene>
    <name evidence="8" type="ORF">HXW94_12180</name>
</gene>
<keyword evidence="1" id="KW-0732">Signal</keyword>
<reference evidence="8 9" key="1">
    <citation type="submission" date="2020-06" db="EMBL/GenBank/DDBJ databases">
        <title>High-quality draft genome of sulfate reducer Desulfobacter latus type strain AcrS2 isolated from marine sediment.</title>
        <authorList>
            <person name="Hoppe M."/>
            <person name="Larsen C.K."/>
            <person name="Marshall I.P.G."/>
            <person name="Schramm A."/>
            <person name="Marietou A.G."/>
        </authorList>
    </citation>
    <scope>NUCLEOTIDE SEQUENCE [LARGE SCALE GENOMIC DNA]</scope>
    <source>
        <strain evidence="8 9">AcRS2</strain>
    </source>
</reference>
<dbReference type="SUPFAM" id="SSF54534">
    <property type="entry name" value="FKBP-like"/>
    <property type="match status" value="1"/>
</dbReference>
<dbReference type="InterPro" id="IPR000297">
    <property type="entry name" value="PPIase_PpiC"/>
</dbReference>
<dbReference type="Gene3D" id="1.10.4030.10">
    <property type="entry name" value="Porin chaperone SurA, peptide-binding domain"/>
    <property type="match status" value="1"/>
</dbReference>
<organism evidence="8 9">
    <name type="scientific">Desulfobacter latus</name>
    <dbReference type="NCBI Taxonomy" id="2292"/>
    <lineage>
        <taxon>Bacteria</taxon>
        <taxon>Pseudomonadati</taxon>
        <taxon>Thermodesulfobacteriota</taxon>
        <taxon>Desulfobacteria</taxon>
        <taxon>Desulfobacterales</taxon>
        <taxon>Desulfobacteraceae</taxon>
        <taxon>Desulfobacter</taxon>
    </lineage>
</organism>
<keyword evidence="5 6" id="KW-0413">Isomerase</keyword>
<dbReference type="InterPro" id="IPR015391">
    <property type="entry name" value="SurA_N"/>
</dbReference>
<keyword evidence="9" id="KW-1185">Reference proteome</keyword>
<name>A0A850T1Z6_9BACT</name>
<evidence type="ECO:0000256" key="6">
    <source>
        <dbReference type="PROSITE-ProRule" id="PRU00278"/>
    </source>
</evidence>
<feature type="domain" description="PpiC" evidence="7">
    <location>
        <begin position="178"/>
        <end position="267"/>
    </location>
</feature>
<evidence type="ECO:0000256" key="1">
    <source>
        <dbReference type="ARBA" id="ARBA00022729"/>
    </source>
</evidence>
<evidence type="ECO:0000313" key="9">
    <source>
        <dbReference type="Proteomes" id="UP000553343"/>
    </source>
</evidence>
<evidence type="ECO:0000256" key="3">
    <source>
        <dbReference type="ARBA" id="ARBA00023110"/>
    </source>
</evidence>
<dbReference type="RefSeq" id="WP_178367190.1">
    <property type="nucleotide sequence ID" value="NZ_JACADJ010000044.1"/>
</dbReference>
<evidence type="ECO:0000313" key="8">
    <source>
        <dbReference type="EMBL" id="NWH05733.1"/>
    </source>
</evidence>
<comment type="caution">
    <text evidence="8">The sequence shown here is derived from an EMBL/GenBank/DDBJ whole genome shotgun (WGS) entry which is preliminary data.</text>
</comment>
<sequence length="316" mass="35792">MSKKRNIILIIFILAFFRVVNCFAQEVIDRIVAIVNDDIVTLSQLDMAAAPYLENIEASQASSARKKEMMAQMYTQVLNQLVENSLVVQEAERMGIAVDDTDVDNAVKNFKEEHNLDQESLELGLAAQGMTLEQYRERIREQILQSMIVSRAVRAKIVITDEEIKEYYDSHYQEFKVKKKYHLKNIIVKDSTDLFTVQKKLENNVAFSQVAKDYSIGSNASAGGELGAFDISSFSDEIKKALQGVGKGQYTRPVDIGGAFQILYVADIISQGQGPGPVQEEVENQIQDILYREYGETQFKKWMENLKNSAHIKIMI</sequence>
<keyword evidence="3 6" id="KW-0697">Rotamase</keyword>
<dbReference type="InterPro" id="IPR046357">
    <property type="entry name" value="PPIase_dom_sf"/>
</dbReference>
<dbReference type="PANTHER" id="PTHR47637:SF1">
    <property type="entry name" value="CHAPERONE SURA"/>
    <property type="match status" value="1"/>
</dbReference>
<evidence type="ECO:0000256" key="4">
    <source>
        <dbReference type="ARBA" id="ARBA00023186"/>
    </source>
</evidence>
<dbReference type="EMBL" id="JACADJ010000044">
    <property type="protein sequence ID" value="NWH05733.1"/>
    <property type="molecule type" value="Genomic_DNA"/>
</dbReference>
<proteinExistence type="predicted"/>
<evidence type="ECO:0000256" key="5">
    <source>
        <dbReference type="ARBA" id="ARBA00023235"/>
    </source>
</evidence>
<keyword evidence="4" id="KW-0143">Chaperone</keyword>
<dbReference type="InterPro" id="IPR027304">
    <property type="entry name" value="Trigger_fact/SurA_dom_sf"/>
</dbReference>
<dbReference type="InterPro" id="IPR050280">
    <property type="entry name" value="OMP_Chaperone_SurA"/>
</dbReference>
<dbReference type="Proteomes" id="UP000553343">
    <property type="component" value="Unassembled WGS sequence"/>
</dbReference>
<dbReference type="PROSITE" id="PS50198">
    <property type="entry name" value="PPIC_PPIASE_2"/>
    <property type="match status" value="1"/>
</dbReference>
<dbReference type="AlphaFoldDB" id="A0A850T1Z6"/>
<protein>
    <submittedName>
        <fullName evidence="8">SurA N-terminal domain-containing protein</fullName>
    </submittedName>
</protein>
<dbReference type="Gene3D" id="3.10.50.40">
    <property type="match status" value="1"/>
</dbReference>
<keyword evidence="2" id="KW-0574">Periplasm</keyword>